<reference evidence="8 9" key="1">
    <citation type="submission" date="2016-08" db="EMBL/GenBank/DDBJ databases">
        <title>Genome-based comparison of Moorella thermoacetic strains.</title>
        <authorList>
            <person name="Poehlein A."/>
            <person name="Bengelsdorf F.R."/>
            <person name="Esser C."/>
            <person name="Duerre P."/>
            <person name="Daniel R."/>
        </authorList>
    </citation>
    <scope>NUCLEOTIDE SEQUENCE [LARGE SCALE GENOMIC DNA]</scope>
    <source>
        <strain evidence="6 8">DSM 11768</strain>
        <strain evidence="7 9">DSM 21394</strain>
    </source>
</reference>
<keyword evidence="1" id="KW-0479">Metal-binding</keyword>
<dbReference type="PANTHER" id="PTHR39418">
    <property type="entry name" value="DEHYDROGENASE-RELATED"/>
    <property type="match status" value="1"/>
</dbReference>
<name>A0A1J5NQQ5_NEOTH</name>
<dbReference type="Proteomes" id="UP000182743">
    <property type="component" value="Unassembled WGS sequence"/>
</dbReference>
<evidence type="ECO:0000313" key="7">
    <source>
        <dbReference type="EMBL" id="OIQ60576.1"/>
    </source>
</evidence>
<evidence type="ECO:0000259" key="4">
    <source>
        <dbReference type="Pfam" id="PF01258"/>
    </source>
</evidence>
<dbReference type="SUPFAM" id="SSF143555">
    <property type="entry name" value="FwdE-like"/>
    <property type="match status" value="1"/>
</dbReference>
<proteinExistence type="predicted"/>
<sequence>MRTFEEDLQAAVAYHGHLCSGMILGVRMARLGLRELGIDEPRNYRDLIVYVEMDRCATDAVGVVTGCTPGRRRLKIIDYGKMAATFVDLASGRAVRVAARGAHFPPEGADLQAFWQELPDTEIFKCQPVQLDIPAEDLPGKPLHTVTCTRCGERVHDRRELVVDGEVLCRACARGAYYNVR</sequence>
<gene>
    <name evidence="6" type="ORF">MOOR_23390</name>
    <name evidence="7" type="ORF">MOTE_05400</name>
</gene>
<evidence type="ECO:0000256" key="1">
    <source>
        <dbReference type="ARBA" id="ARBA00022723"/>
    </source>
</evidence>
<dbReference type="PANTHER" id="PTHR39418:SF1">
    <property type="entry name" value="DEHYDROGENASE"/>
    <property type="match status" value="1"/>
</dbReference>
<accession>A0A1J5NQQ5</accession>
<dbReference type="GO" id="GO:0008270">
    <property type="term" value="F:zinc ion binding"/>
    <property type="evidence" value="ECO:0007669"/>
    <property type="project" value="UniProtKB-KW"/>
</dbReference>
<dbReference type="RefSeq" id="WP_071521388.1">
    <property type="nucleotide sequence ID" value="NZ_MIHH01000017.1"/>
</dbReference>
<protein>
    <submittedName>
        <fullName evidence="7">FmdE, molybdenum formylmethanofuran dehydrogenase operon</fullName>
    </submittedName>
</protein>
<dbReference type="Pfam" id="PF02663">
    <property type="entry name" value="FmdE"/>
    <property type="match status" value="1"/>
</dbReference>
<keyword evidence="2" id="KW-0863">Zinc-finger</keyword>
<dbReference type="EMBL" id="MDDC01000004">
    <property type="protein sequence ID" value="OIQ60576.1"/>
    <property type="molecule type" value="Genomic_DNA"/>
</dbReference>
<evidence type="ECO:0000313" key="9">
    <source>
        <dbReference type="Proteomes" id="UP000182811"/>
    </source>
</evidence>
<dbReference type="Gene3D" id="3.30.1330.130">
    <property type="match status" value="1"/>
</dbReference>
<keyword evidence="3" id="KW-0862">Zinc</keyword>
<evidence type="ECO:0000313" key="8">
    <source>
        <dbReference type="Proteomes" id="UP000182743"/>
    </source>
</evidence>
<evidence type="ECO:0000313" key="6">
    <source>
        <dbReference type="EMBL" id="OIQ08059.1"/>
    </source>
</evidence>
<evidence type="ECO:0000256" key="3">
    <source>
        <dbReference type="ARBA" id="ARBA00022833"/>
    </source>
</evidence>
<evidence type="ECO:0000256" key="2">
    <source>
        <dbReference type="ARBA" id="ARBA00022771"/>
    </source>
</evidence>
<dbReference type="InterPro" id="IPR053194">
    <property type="entry name" value="tRNA_methyltr_O"/>
</dbReference>
<dbReference type="InterPro" id="IPR000962">
    <property type="entry name" value="Znf_DskA_TraR"/>
</dbReference>
<dbReference type="AlphaFoldDB" id="A0A1J5NQQ5"/>
<organism evidence="7 9">
    <name type="scientific">Neomoorella thermoacetica</name>
    <name type="common">Clostridium thermoaceticum</name>
    <dbReference type="NCBI Taxonomy" id="1525"/>
    <lineage>
        <taxon>Bacteria</taxon>
        <taxon>Bacillati</taxon>
        <taxon>Bacillota</taxon>
        <taxon>Clostridia</taxon>
        <taxon>Neomoorellales</taxon>
        <taxon>Neomoorellaceae</taxon>
        <taxon>Neomoorella</taxon>
    </lineage>
</organism>
<dbReference type="Proteomes" id="UP000182811">
    <property type="component" value="Unassembled WGS sequence"/>
</dbReference>
<feature type="domain" description="Formylmethanofuran dehydrogenase subunit E" evidence="5">
    <location>
        <begin position="15"/>
        <end position="107"/>
    </location>
</feature>
<dbReference type="InterPro" id="IPR003814">
    <property type="entry name" value="FmdEsu_dom"/>
</dbReference>
<feature type="domain" description="Zinc finger DksA/TraR C4-type" evidence="4">
    <location>
        <begin position="147"/>
        <end position="178"/>
    </location>
</feature>
<dbReference type="EMBL" id="MIHH01000017">
    <property type="protein sequence ID" value="OIQ08059.1"/>
    <property type="molecule type" value="Genomic_DNA"/>
</dbReference>
<dbReference type="Pfam" id="PF01258">
    <property type="entry name" value="zf-dskA_traR"/>
    <property type="match status" value="1"/>
</dbReference>
<evidence type="ECO:0000259" key="5">
    <source>
        <dbReference type="Pfam" id="PF02663"/>
    </source>
</evidence>
<comment type="caution">
    <text evidence="7">The sequence shown here is derived from an EMBL/GenBank/DDBJ whole genome shotgun (WGS) entry which is preliminary data.</text>
</comment>
<dbReference type="OrthoDB" id="9804309at2"/>